<evidence type="ECO:0000256" key="2">
    <source>
        <dbReference type="ARBA" id="ARBA00022552"/>
    </source>
</evidence>
<comment type="catalytic activity">
    <reaction evidence="6">
        <text>guanosine(527) in 16S rRNA + S-adenosyl-L-methionine = N(7)-methylguanosine(527) in 16S rRNA + S-adenosyl-L-homocysteine</text>
        <dbReference type="Rhea" id="RHEA:42732"/>
        <dbReference type="Rhea" id="RHEA-COMP:10209"/>
        <dbReference type="Rhea" id="RHEA-COMP:10210"/>
        <dbReference type="ChEBI" id="CHEBI:57856"/>
        <dbReference type="ChEBI" id="CHEBI:59789"/>
        <dbReference type="ChEBI" id="CHEBI:74269"/>
        <dbReference type="ChEBI" id="CHEBI:74480"/>
        <dbReference type="EC" id="2.1.1.170"/>
    </reaction>
</comment>
<feature type="binding site" evidence="6">
    <location>
        <position position="143"/>
    </location>
    <ligand>
        <name>S-adenosyl-L-methionine</name>
        <dbReference type="ChEBI" id="CHEBI:59789"/>
    </ligand>
</feature>
<comment type="caution">
    <text evidence="6">Lacks conserved residue(s) required for the propagation of feature annotation.</text>
</comment>
<keyword evidence="3 6" id="KW-0489">Methyltransferase</keyword>
<feature type="binding site" evidence="6">
    <location>
        <position position="82"/>
    </location>
    <ligand>
        <name>S-adenosyl-L-methionine</name>
        <dbReference type="ChEBI" id="CHEBI:59789"/>
    </ligand>
</feature>
<keyword evidence="5 6" id="KW-0949">S-adenosyl-L-methionine</keyword>
<comment type="similarity">
    <text evidence="6">Belongs to the methyltransferase superfamily. RNA methyltransferase RsmG family.</text>
</comment>
<evidence type="ECO:0000313" key="7">
    <source>
        <dbReference type="EMBL" id="MET1489440.1"/>
    </source>
</evidence>
<feature type="binding site" evidence="6">
    <location>
        <begin position="128"/>
        <end position="129"/>
    </location>
    <ligand>
        <name>S-adenosyl-L-methionine</name>
        <dbReference type="ChEBI" id="CHEBI:59789"/>
    </ligand>
</feature>
<dbReference type="HAMAP" id="MF_00074">
    <property type="entry name" value="16SrRNA_methyltr_G"/>
    <property type="match status" value="1"/>
</dbReference>
<comment type="function">
    <text evidence="6">Specifically methylates the N7 position of guanine in position 527 of 16S rRNA.</text>
</comment>
<evidence type="ECO:0000256" key="1">
    <source>
        <dbReference type="ARBA" id="ARBA00022490"/>
    </source>
</evidence>
<keyword evidence="4 6" id="KW-0808">Transferase</keyword>
<evidence type="ECO:0000313" key="8">
    <source>
        <dbReference type="Proteomes" id="UP001548590"/>
    </source>
</evidence>
<dbReference type="RefSeq" id="WP_345925482.1">
    <property type="nucleotide sequence ID" value="NZ_JBDIVF010000002.1"/>
</dbReference>
<organism evidence="7 8">
    <name type="scientific">Uliginosibacterium paludis</name>
    <dbReference type="NCBI Taxonomy" id="1615952"/>
    <lineage>
        <taxon>Bacteria</taxon>
        <taxon>Pseudomonadati</taxon>
        <taxon>Pseudomonadota</taxon>
        <taxon>Betaproteobacteria</taxon>
        <taxon>Rhodocyclales</taxon>
        <taxon>Zoogloeaceae</taxon>
        <taxon>Uliginosibacterium</taxon>
    </lineage>
</organism>
<comment type="caution">
    <text evidence="7">The sequence shown here is derived from an EMBL/GenBank/DDBJ whole genome shotgun (WGS) entry which is preliminary data.</text>
</comment>
<feature type="binding site" evidence="6">
    <location>
        <position position="77"/>
    </location>
    <ligand>
        <name>S-adenosyl-L-methionine</name>
        <dbReference type="ChEBI" id="CHEBI:59789"/>
    </ligand>
</feature>
<dbReference type="Pfam" id="PF02527">
    <property type="entry name" value="GidB"/>
    <property type="match status" value="1"/>
</dbReference>
<proteinExistence type="inferred from homology"/>
<name>A0ABV2CNE8_9RHOO</name>
<evidence type="ECO:0000256" key="5">
    <source>
        <dbReference type="ARBA" id="ARBA00022691"/>
    </source>
</evidence>
<keyword evidence="2 6" id="KW-0698">rRNA processing</keyword>
<reference evidence="7 8" key="1">
    <citation type="submission" date="2024-07" db="EMBL/GenBank/DDBJ databases">
        <title>Uliginosibacterium paludis KCTC:42655.</title>
        <authorList>
            <person name="Kim M.K."/>
        </authorList>
    </citation>
    <scope>NUCLEOTIDE SEQUENCE [LARGE SCALE GENOMIC DNA]</scope>
    <source>
        <strain evidence="7 8">KCTC 42655</strain>
    </source>
</reference>
<protein>
    <recommendedName>
        <fullName evidence="6">Ribosomal RNA small subunit methyltransferase G</fullName>
        <ecNumber evidence="6">2.1.1.170</ecNumber>
    </recommendedName>
    <alternativeName>
        <fullName evidence="6">16S rRNA 7-methylguanosine methyltransferase</fullName>
        <shortName evidence="6">16S rRNA m7G methyltransferase</shortName>
    </alternativeName>
</protein>
<evidence type="ECO:0000256" key="4">
    <source>
        <dbReference type="ARBA" id="ARBA00022679"/>
    </source>
</evidence>
<dbReference type="CDD" id="cd02440">
    <property type="entry name" value="AdoMet_MTases"/>
    <property type="match status" value="1"/>
</dbReference>
<accession>A0ABV2CNE8</accession>
<dbReference type="PANTHER" id="PTHR31760:SF0">
    <property type="entry name" value="S-ADENOSYL-L-METHIONINE-DEPENDENT METHYLTRANSFERASES SUPERFAMILY PROTEIN"/>
    <property type="match status" value="1"/>
</dbReference>
<dbReference type="NCBIfam" id="TIGR00138">
    <property type="entry name" value="rsmG_gidB"/>
    <property type="match status" value="1"/>
</dbReference>
<evidence type="ECO:0000256" key="3">
    <source>
        <dbReference type="ARBA" id="ARBA00022603"/>
    </source>
</evidence>
<sequence length="209" mass="22501">MSATAQRLAAGLEKLGLDLDAGTRERLLAYGALLMKWNRVYNLTAIRDEASMIDLHLLDSLSILPHVADVTRVADIGAGGGLPGIPLAICRPDCEVALVETVGKKTSFLLQAKAELKLANLSVHNIRVEQFQPAEPFPAVSSRAFASLADFVSLTGHLLAPGGRWIAMKGQYPDDELAALPAGCKLLESRRLQVPGVDAERHLLFISRT</sequence>
<dbReference type="GO" id="GO:0008168">
    <property type="term" value="F:methyltransferase activity"/>
    <property type="evidence" value="ECO:0007669"/>
    <property type="project" value="UniProtKB-KW"/>
</dbReference>
<dbReference type="PANTHER" id="PTHR31760">
    <property type="entry name" value="S-ADENOSYL-L-METHIONINE-DEPENDENT METHYLTRANSFERASES SUPERFAMILY PROTEIN"/>
    <property type="match status" value="1"/>
</dbReference>
<dbReference type="GO" id="GO:0032259">
    <property type="term" value="P:methylation"/>
    <property type="evidence" value="ECO:0007669"/>
    <property type="project" value="UniProtKB-KW"/>
</dbReference>
<dbReference type="EC" id="2.1.1.170" evidence="6"/>
<dbReference type="InterPro" id="IPR029063">
    <property type="entry name" value="SAM-dependent_MTases_sf"/>
</dbReference>
<dbReference type="Gene3D" id="3.40.50.150">
    <property type="entry name" value="Vaccinia Virus protein VP39"/>
    <property type="match status" value="1"/>
</dbReference>
<comment type="subcellular location">
    <subcellularLocation>
        <location evidence="6">Cytoplasm</location>
    </subcellularLocation>
</comment>
<keyword evidence="8" id="KW-1185">Reference proteome</keyword>
<dbReference type="SUPFAM" id="SSF53335">
    <property type="entry name" value="S-adenosyl-L-methionine-dependent methyltransferases"/>
    <property type="match status" value="1"/>
</dbReference>
<dbReference type="InterPro" id="IPR003682">
    <property type="entry name" value="rRNA_ssu_MeTfrase_G"/>
</dbReference>
<keyword evidence="1 6" id="KW-0963">Cytoplasm</keyword>
<dbReference type="EMBL" id="JBEWLZ010000003">
    <property type="protein sequence ID" value="MET1489440.1"/>
    <property type="molecule type" value="Genomic_DNA"/>
</dbReference>
<dbReference type="Proteomes" id="UP001548590">
    <property type="component" value="Unassembled WGS sequence"/>
</dbReference>
<dbReference type="PIRSF" id="PIRSF003078">
    <property type="entry name" value="GidB"/>
    <property type="match status" value="1"/>
</dbReference>
<gene>
    <name evidence="6 7" type="primary">rsmG</name>
    <name evidence="7" type="ORF">ABVT11_06345</name>
</gene>
<evidence type="ECO:0000256" key="6">
    <source>
        <dbReference type="HAMAP-Rule" id="MF_00074"/>
    </source>
</evidence>